<organism evidence="2 3">
    <name type="scientific">Aspergillus puulaauensis</name>
    <dbReference type="NCBI Taxonomy" id="1220207"/>
    <lineage>
        <taxon>Eukaryota</taxon>
        <taxon>Fungi</taxon>
        <taxon>Dikarya</taxon>
        <taxon>Ascomycota</taxon>
        <taxon>Pezizomycotina</taxon>
        <taxon>Eurotiomycetes</taxon>
        <taxon>Eurotiomycetidae</taxon>
        <taxon>Eurotiales</taxon>
        <taxon>Aspergillaceae</taxon>
        <taxon>Aspergillus</taxon>
    </lineage>
</organism>
<dbReference type="GeneID" id="64974255"/>
<evidence type="ECO:0000313" key="3">
    <source>
        <dbReference type="Proteomes" id="UP000654913"/>
    </source>
</evidence>
<sequence>MPTNVRKTDMQLTNNNNSQYRGRHYTKNGSNRKQSHDDEAGENRAVTLGKARARTEWDGTQRE</sequence>
<feature type="compositionally biased region" description="Basic and acidic residues" evidence="1">
    <location>
        <begin position="53"/>
        <end position="63"/>
    </location>
</feature>
<accession>A0A7R8AP53</accession>
<dbReference type="EMBL" id="AP024446">
    <property type="protein sequence ID" value="BCS24250.1"/>
    <property type="molecule type" value="Genomic_DNA"/>
</dbReference>
<dbReference type="KEGG" id="apuu:APUU_40694A"/>
<reference evidence="2" key="2">
    <citation type="submission" date="2021-02" db="EMBL/GenBank/DDBJ databases">
        <title>Aspergillus puulaauensis MK2 genome sequence.</title>
        <authorList>
            <person name="Futagami T."/>
            <person name="Mori K."/>
            <person name="Kadooka C."/>
            <person name="Tanaka T."/>
        </authorList>
    </citation>
    <scope>NUCLEOTIDE SEQUENCE</scope>
    <source>
        <strain evidence="2">MK2</strain>
    </source>
</reference>
<dbReference type="Proteomes" id="UP000654913">
    <property type="component" value="Chromosome 4"/>
</dbReference>
<proteinExistence type="predicted"/>
<feature type="compositionally biased region" description="Polar residues" evidence="1">
    <location>
        <begin position="1"/>
        <end position="20"/>
    </location>
</feature>
<evidence type="ECO:0000256" key="1">
    <source>
        <dbReference type="SAM" id="MobiDB-lite"/>
    </source>
</evidence>
<dbReference type="AlphaFoldDB" id="A0A7R8AP53"/>
<gene>
    <name evidence="2" type="ORF">APUU_40694A</name>
</gene>
<keyword evidence="3" id="KW-1185">Reference proteome</keyword>
<feature type="region of interest" description="Disordered" evidence="1">
    <location>
        <begin position="1"/>
        <end position="63"/>
    </location>
</feature>
<protein>
    <submittedName>
        <fullName evidence="2">Uncharacterized protein</fullName>
    </submittedName>
</protein>
<evidence type="ECO:0000313" key="2">
    <source>
        <dbReference type="EMBL" id="BCS24250.1"/>
    </source>
</evidence>
<name>A0A7R8AP53_9EURO</name>
<dbReference type="RefSeq" id="XP_041556444.1">
    <property type="nucleotide sequence ID" value="XM_041703794.1"/>
</dbReference>
<reference evidence="2" key="1">
    <citation type="submission" date="2021-01" db="EMBL/GenBank/DDBJ databases">
        <authorList>
            <consortium name="Aspergillus puulaauensis MK2 genome sequencing consortium"/>
            <person name="Kazuki M."/>
            <person name="Futagami T."/>
        </authorList>
    </citation>
    <scope>NUCLEOTIDE SEQUENCE</scope>
    <source>
        <strain evidence="2">MK2</strain>
    </source>
</reference>